<reference evidence="2" key="1">
    <citation type="submission" date="2022-12" db="EMBL/GenBank/DDBJ databases">
        <title>New Phytohabitans aurantiacus sp. RD004123 nov., an actinomycete isolated from soil.</title>
        <authorList>
            <person name="Triningsih D.W."/>
            <person name="Harunari E."/>
            <person name="Igarashi Y."/>
        </authorList>
    </citation>
    <scope>NUCLEOTIDE SEQUENCE</scope>
    <source>
        <strain evidence="2">RD004123</strain>
    </source>
</reference>
<evidence type="ECO:0000313" key="3">
    <source>
        <dbReference type="Proteomes" id="UP001144280"/>
    </source>
</evidence>
<dbReference type="InterPro" id="IPR025334">
    <property type="entry name" value="DUF4240"/>
</dbReference>
<dbReference type="Proteomes" id="UP001144280">
    <property type="component" value="Unassembled WGS sequence"/>
</dbReference>
<name>A0ABQ5R1T4_9ACTN</name>
<dbReference type="Pfam" id="PF14024">
    <property type="entry name" value="DUF4240"/>
    <property type="match status" value="1"/>
</dbReference>
<gene>
    <name evidence="2" type="ORF">Pa4123_55440</name>
</gene>
<dbReference type="RefSeq" id="WP_281900462.1">
    <property type="nucleotide sequence ID" value="NZ_BSDI01000031.1"/>
</dbReference>
<organism evidence="2 3">
    <name type="scientific">Phytohabitans aurantiacus</name>
    <dbReference type="NCBI Taxonomy" id="3016789"/>
    <lineage>
        <taxon>Bacteria</taxon>
        <taxon>Bacillati</taxon>
        <taxon>Actinomycetota</taxon>
        <taxon>Actinomycetes</taxon>
        <taxon>Micromonosporales</taxon>
        <taxon>Micromonosporaceae</taxon>
    </lineage>
</organism>
<evidence type="ECO:0000259" key="1">
    <source>
        <dbReference type="Pfam" id="PF14024"/>
    </source>
</evidence>
<keyword evidence="3" id="KW-1185">Reference proteome</keyword>
<protein>
    <recommendedName>
        <fullName evidence="1">DUF4240 domain-containing protein</fullName>
    </recommendedName>
</protein>
<sequence>MDRQMFWAIVEQARAAVGETVTAESADAVARQVVTHLTGLGPAAAIQFQHAYDVVNQEAYRWDLWAAAYLMRGGCSDDGFDYFRGWLAAQGRTTWEQALADPDSLADVGVDPDDDVIECESMLAAASHAYAETTGDDEAFWEALDVDRQDRPEAGFNGPAGESFDFDDAEQMRARLPRLSAIHFLRPRG</sequence>
<proteinExistence type="predicted"/>
<evidence type="ECO:0000313" key="2">
    <source>
        <dbReference type="EMBL" id="GLI00268.1"/>
    </source>
</evidence>
<comment type="caution">
    <text evidence="2">The sequence shown here is derived from an EMBL/GenBank/DDBJ whole genome shotgun (WGS) entry which is preliminary data.</text>
</comment>
<dbReference type="EMBL" id="BSDI01000031">
    <property type="protein sequence ID" value="GLI00268.1"/>
    <property type="molecule type" value="Genomic_DNA"/>
</dbReference>
<feature type="domain" description="DUF4240" evidence="1">
    <location>
        <begin position="1"/>
        <end position="131"/>
    </location>
</feature>
<accession>A0ABQ5R1T4</accession>